<evidence type="ECO:0000256" key="1">
    <source>
        <dbReference type="ARBA" id="ARBA00004613"/>
    </source>
</evidence>
<name>A0A8J2RK93_9CRUS</name>
<dbReference type="OrthoDB" id="6094022at2759"/>
<feature type="compositionally biased region" description="Basic and acidic residues" evidence="5">
    <location>
        <begin position="351"/>
        <end position="380"/>
    </location>
</feature>
<feature type="signal peptide" evidence="6">
    <location>
        <begin position="1"/>
        <end position="24"/>
    </location>
</feature>
<dbReference type="Proteomes" id="UP000789390">
    <property type="component" value="Unassembled WGS sequence"/>
</dbReference>
<keyword evidence="2" id="KW-0964">Secreted</keyword>
<protein>
    <recommendedName>
        <fullName evidence="7">C1q domain-containing protein</fullName>
    </recommendedName>
</protein>
<dbReference type="Gene3D" id="1.10.287.1490">
    <property type="match status" value="1"/>
</dbReference>
<feature type="compositionally biased region" description="Basic and acidic residues" evidence="5">
    <location>
        <begin position="431"/>
        <end position="442"/>
    </location>
</feature>
<organism evidence="8 9">
    <name type="scientific">Daphnia galeata</name>
    <dbReference type="NCBI Taxonomy" id="27404"/>
    <lineage>
        <taxon>Eukaryota</taxon>
        <taxon>Metazoa</taxon>
        <taxon>Ecdysozoa</taxon>
        <taxon>Arthropoda</taxon>
        <taxon>Crustacea</taxon>
        <taxon>Branchiopoda</taxon>
        <taxon>Diplostraca</taxon>
        <taxon>Cladocera</taxon>
        <taxon>Anomopoda</taxon>
        <taxon>Daphniidae</taxon>
        <taxon>Daphnia</taxon>
    </lineage>
</organism>
<dbReference type="InterPro" id="IPR050822">
    <property type="entry name" value="Cerebellin_Synaptic_Org"/>
</dbReference>
<feature type="region of interest" description="Disordered" evidence="5">
    <location>
        <begin position="331"/>
        <end position="464"/>
    </location>
</feature>
<feature type="compositionally biased region" description="Basic and acidic residues" evidence="5">
    <location>
        <begin position="390"/>
        <end position="403"/>
    </location>
</feature>
<evidence type="ECO:0000256" key="5">
    <source>
        <dbReference type="SAM" id="MobiDB-lite"/>
    </source>
</evidence>
<keyword evidence="4" id="KW-0175">Coiled coil</keyword>
<keyword evidence="3 6" id="KW-0732">Signal</keyword>
<evidence type="ECO:0000313" key="8">
    <source>
        <dbReference type="EMBL" id="CAH0101326.1"/>
    </source>
</evidence>
<feature type="coiled-coil region" evidence="4">
    <location>
        <begin position="624"/>
        <end position="733"/>
    </location>
</feature>
<comment type="subcellular location">
    <subcellularLocation>
        <location evidence="1">Secreted</location>
    </subcellularLocation>
</comment>
<evidence type="ECO:0000256" key="2">
    <source>
        <dbReference type="ARBA" id="ARBA00022525"/>
    </source>
</evidence>
<proteinExistence type="predicted"/>
<comment type="caution">
    <text evidence="8">The sequence shown here is derived from an EMBL/GenBank/DDBJ whole genome shotgun (WGS) entry which is preliminary data.</text>
</comment>
<gene>
    <name evidence="8" type="ORF">DGAL_LOCUS3656</name>
</gene>
<keyword evidence="9" id="KW-1185">Reference proteome</keyword>
<sequence>MGRRISIKCILIFFTFTICCKCQSENPVTSSWAKLEISPDTLSSMEYGNFLIEIYEHAHNHKTTTTASQKKYFFSPLALLDNKSAESSFNNVTKRSEMRFHVEMWSDKVQKEVVKHLNEIVDHEIKSNQVRVIPLEKVILTSNVPTEDYSLSPEWTSYDKSRILRLSLTCFDKKVCGQLANEMRSNPKQFDHLKLLYSLSSQTSQTKQTTISIDSVTSGSMVSKLLQKFKDKKEIFLTANDEKKMLTEMTTNIRMETFVDTEIGSPDTENQILNILKEMLITSRTTIKDQSDKMWDSVFWNEENYRPDKTTKTLNEILNKLDRETQKKLTDMFQKAERQSGIIEKLTSSNKDTEKRGEEQIRRENQSKDAKENENRRSEATEQEQSSRNQTRDEKSKTNKVNRESSIGLGGISASNNFGFENSKTHNTQQENEKRKNEKKNSDTQNRNSENKERMQHNYDANSWTDVDKISSTISEKLSKDSDNSRRIESLKENVEKLLQESKNHVQWDGEKFVPKPMQLSRINLGTFRDSQSFQDRNVRVRYTNAELSAPIKFMEHAELTVTDEWNNLKEQLKEAVMKMEIMNNELTKVKRDLTNKLEDNFNSIKNFNQVTFASTSETLKTNVQNLVKTNAELSNVKRDLTNKLEGTRQELDKTKTELEKMRSGLSKTVDNLSEKINETEKKLTNLSTEFKANIQRVGHEIKIAEGNVNKDLRETSKNLETATRNLASTMTELGSTKSAVADLNKMLNARTREIVDIKQMPTSCSDLQRMGHKLSGFFSVKGSVKMEMIYCDFFPNKNDKQKRIGYVDVKSAPVYFYVQRNSNYNTLGTPIPFDLARVNEGNAMDLTTGIFTAPRPGIYFFSFTGHAEFPKSSSKVHLAVILYLNGGRIGTGYVTESNTVANQNSPLTVQSTLKLKKFDKVWVIIDDWEILGQSLSDNRNHHTHFTGFMLEEDIVVSF</sequence>
<feature type="chain" id="PRO_5035292592" description="C1q domain-containing protein" evidence="6">
    <location>
        <begin position="25"/>
        <end position="959"/>
    </location>
</feature>
<dbReference type="PROSITE" id="PS50871">
    <property type="entry name" value="C1Q"/>
    <property type="match status" value="1"/>
</dbReference>
<evidence type="ECO:0000256" key="6">
    <source>
        <dbReference type="SAM" id="SignalP"/>
    </source>
</evidence>
<dbReference type="EMBL" id="CAKKLH010000057">
    <property type="protein sequence ID" value="CAH0101326.1"/>
    <property type="molecule type" value="Genomic_DNA"/>
</dbReference>
<accession>A0A8J2RK93</accession>
<dbReference type="InterPro" id="IPR008983">
    <property type="entry name" value="Tumour_necrosis_fac-like_dom"/>
</dbReference>
<feature type="coiled-coil region" evidence="4">
    <location>
        <begin position="566"/>
        <end position="600"/>
    </location>
</feature>
<evidence type="ECO:0000313" key="9">
    <source>
        <dbReference type="Proteomes" id="UP000789390"/>
    </source>
</evidence>
<dbReference type="Pfam" id="PF00386">
    <property type="entry name" value="C1q"/>
    <property type="match status" value="1"/>
</dbReference>
<feature type="domain" description="C1q" evidence="7">
    <location>
        <begin position="810"/>
        <end position="957"/>
    </location>
</feature>
<dbReference type="GO" id="GO:0005615">
    <property type="term" value="C:extracellular space"/>
    <property type="evidence" value="ECO:0007669"/>
    <property type="project" value="TreeGrafter"/>
</dbReference>
<feature type="compositionally biased region" description="Polar residues" evidence="5">
    <location>
        <begin position="413"/>
        <end position="430"/>
    </location>
</feature>
<dbReference type="AlphaFoldDB" id="A0A8J2RK93"/>
<evidence type="ECO:0000256" key="4">
    <source>
        <dbReference type="SAM" id="Coils"/>
    </source>
</evidence>
<evidence type="ECO:0000256" key="3">
    <source>
        <dbReference type="ARBA" id="ARBA00022729"/>
    </source>
</evidence>
<dbReference type="PANTHER" id="PTHR22923:SF62">
    <property type="entry name" value="CVP18"/>
    <property type="match status" value="1"/>
</dbReference>
<dbReference type="PANTHER" id="PTHR22923">
    <property type="entry name" value="CEREBELLIN-RELATED"/>
    <property type="match status" value="1"/>
</dbReference>
<reference evidence="8" key="1">
    <citation type="submission" date="2021-11" db="EMBL/GenBank/DDBJ databases">
        <authorList>
            <person name="Schell T."/>
        </authorList>
    </citation>
    <scope>NUCLEOTIDE SEQUENCE</scope>
    <source>
        <strain evidence="8">M5</strain>
    </source>
</reference>
<dbReference type="SUPFAM" id="SSF49842">
    <property type="entry name" value="TNF-like"/>
    <property type="match status" value="1"/>
</dbReference>
<evidence type="ECO:0000259" key="7">
    <source>
        <dbReference type="PROSITE" id="PS50871"/>
    </source>
</evidence>
<dbReference type="Gene3D" id="2.60.120.40">
    <property type="match status" value="1"/>
</dbReference>
<dbReference type="SMART" id="SM00110">
    <property type="entry name" value="C1Q"/>
    <property type="match status" value="1"/>
</dbReference>
<dbReference type="InterPro" id="IPR001073">
    <property type="entry name" value="C1q_dom"/>
</dbReference>